<reference evidence="2" key="1">
    <citation type="submission" date="2021-01" db="EMBL/GenBank/DDBJ databases">
        <authorList>
            <person name="Corre E."/>
            <person name="Pelletier E."/>
            <person name="Niang G."/>
            <person name="Scheremetjew M."/>
            <person name="Finn R."/>
            <person name="Kale V."/>
            <person name="Holt S."/>
            <person name="Cochrane G."/>
            <person name="Meng A."/>
            <person name="Brown T."/>
            <person name="Cohen L."/>
        </authorList>
    </citation>
    <scope>NUCLEOTIDE SEQUENCE</scope>
    <source>
        <strain evidence="2">MM31A-1</strain>
    </source>
</reference>
<accession>A0A7S3V422</accession>
<dbReference type="AlphaFoldDB" id="A0A7S3V422"/>
<organism evidence="2">
    <name type="scientific">Chaetoceros debilis</name>
    <dbReference type="NCBI Taxonomy" id="122233"/>
    <lineage>
        <taxon>Eukaryota</taxon>
        <taxon>Sar</taxon>
        <taxon>Stramenopiles</taxon>
        <taxon>Ochrophyta</taxon>
        <taxon>Bacillariophyta</taxon>
        <taxon>Coscinodiscophyceae</taxon>
        <taxon>Chaetocerotophycidae</taxon>
        <taxon>Chaetocerotales</taxon>
        <taxon>Chaetocerotaceae</taxon>
        <taxon>Chaetoceros</taxon>
    </lineage>
</organism>
<feature type="domain" description="25S rRNA (uridine-N(3))-methyltransferase BMT5-like" evidence="1">
    <location>
        <begin position="17"/>
        <end position="229"/>
    </location>
</feature>
<dbReference type="InterPro" id="IPR019446">
    <property type="entry name" value="BMT5-like"/>
</dbReference>
<dbReference type="Pfam" id="PF10354">
    <property type="entry name" value="BMT5-like"/>
    <property type="match status" value="1"/>
</dbReference>
<name>A0A7S3V422_9STRA</name>
<proteinExistence type="predicted"/>
<protein>
    <recommendedName>
        <fullName evidence="1">25S rRNA (uridine-N(3))-methyltransferase BMT5-like domain-containing protein</fullName>
    </recommendedName>
</protein>
<sequence length="276" mass="32016">MKAEDSTLPSYDFKRILLLGEADFSFTRAFATAHTDNRATKADSPSRCSERPTDKLVIRDDCRLIATEFGNGEDLMKRYYNDDPQKMKTAISSLCQLEAIEEVVCGLNARLLGDKNPTKCKCQRWNKLKKEWDPPASFWENPYVRDTSNKSLPLPFDLIIFNFPHSDQAGRATKLVRALFKQLRICIDEGRLAKTVELEMRLRTIETDPTLKKNIRSFYNHEEAAAESKFELVSGGCWTGDLERWEKLGYRHKWTRKNASCRDMATNCKVWRWRSK</sequence>
<evidence type="ECO:0000313" key="2">
    <source>
        <dbReference type="EMBL" id="CAE0455194.1"/>
    </source>
</evidence>
<evidence type="ECO:0000259" key="1">
    <source>
        <dbReference type="Pfam" id="PF10354"/>
    </source>
</evidence>
<dbReference type="GO" id="GO:0070042">
    <property type="term" value="F:rRNA (uridine-N3-)-methyltransferase activity"/>
    <property type="evidence" value="ECO:0007669"/>
    <property type="project" value="InterPro"/>
</dbReference>
<gene>
    <name evidence="2" type="ORF">CDEB00056_LOCUS35</name>
</gene>
<dbReference type="GO" id="GO:0070475">
    <property type="term" value="P:rRNA base methylation"/>
    <property type="evidence" value="ECO:0007669"/>
    <property type="project" value="InterPro"/>
</dbReference>
<dbReference type="EMBL" id="HBIO01000051">
    <property type="protein sequence ID" value="CAE0455194.1"/>
    <property type="molecule type" value="Transcribed_RNA"/>
</dbReference>